<dbReference type="GeneTree" id="ENSGT00530000064660"/>
<sequence>MYDVIYKYMESTFTSEFHYVQSWFAMTYDGNATITQSNGRPGYNGDWAYNFPNTGDPTWTSVGIRVGMQPHTRGHGGMWNWAPTAAGSTQAPLCVYNTTTD</sequence>
<proteinExistence type="predicted"/>
<name>H2XV71_CIOIN</name>
<dbReference type="Proteomes" id="UP000008144">
    <property type="component" value="Unassembled WGS sequence"/>
</dbReference>
<reference evidence="1" key="3">
    <citation type="submission" date="2025-09" db="UniProtKB">
        <authorList>
            <consortium name="Ensembl"/>
        </authorList>
    </citation>
    <scope>IDENTIFICATION</scope>
</reference>
<dbReference type="Ensembl" id="ENSCINT00000032338.1">
    <property type="protein sequence ID" value="ENSCINP00000033555.1"/>
    <property type="gene ID" value="ENSCING00000018294.1"/>
</dbReference>
<dbReference type="InParanoid" id="H2XV71"/>
<reference evidence="1" key="2">
    <citation type="submission" date="2025-08" db="UniProtKB">
        <authorList>
            <consortium name="Ensembl"/>
        </authorList>
    </citation>
    <scope>IDENTIFICATION</scope>
</reference>
<evidence type="ECO:0000313" key="1">
    <source>
        <dbReference type="Ensembl" id="ENSCINP00000033555.1"/>
    </source>
</evidence>
<accession>H2XV71</accession>
<keyword evidence="2" id="KW-1185">Reference proteome</keyword>
<protein>
    <submittedName>
        <fullName evidence="1">Uncharacterized protein</fullName>
    </submittedName>
</protein>
<reference evidence="2" key="1">
    <citation type="journal article" date="2002" name="Science">
        <title>The draft genome of Ciona intestinalis: insights into chordate and vertebrate origins.</title>
        <authorList>
            <person name="Dehal P."/>
            <person name="Satou Y."/>
            <person name="Campbell R.K."/>
            <person name="Chapman J."/>
            <person name="Degnan B."/>
            <person name="De Tomaso A."/>
            <person name="Davidson B."/>
            <person name="Di Gregorio A."/>
            <person name="Gelpke M."/>
            <person name="Goodstein D.M."/>
            <person name="Harafuji N."/>
            <person name="Hastings K.E."/>
            <person name="Ho I."/>
            <person name="Hotta K."/>
            <person name="Huang W."/>
            <person name="Kawashima T."/>
            <person name="Lemaire P."/>
            <person name="Martinez D."/>
            <person name="Meinertzhagen I.A."/>
            <person name="Necula S."/>
            <person name="Nonaka M."/>
            <person name="Putnam N."/>
            <person name="Rash S."/>
            <person name="Saiga H."/>
            <person name="Satake M."/>
            <person name="Terry A."/>
            <person name="Yamada L."/>
            <person name="Wang H.G."/>
            <person name="Awazu S."/>
            <person name="Azumi K."/>
            <person name="Boore J."/>
            <person name="Branno M."/>
            <person name="Chin-Bow S."/>
            <person name="DeSantis R."/>
            <person name="Doyle S."/>
            <person name="Francino P."/>
            <person name="Keys D.N."/>
            <person name="Haga S."/>
            <person name="Hayashi H."/>
            <person name="Hino K."/>
            <person name="Imai K.S."/>
            <person name="Inaba K."/>
            <person name="Kano S."/>
            <person name="Kobayashi K."/>
            <person name="Kobayashi M."/>
            <person name="Lee B.I."/>
            <person name="Makabe K.W."/>
            <person name="Manohar C."/>
            <person name="Matassi G."/>
            <person name="Medina M."/>
            <person name="Mochizuki Y."/>
            <person name="Mount S."/>
            <person name="Morishita T."/>
            <person name="Miura S."/>
            <person name="Nakayama A."/>
            <person name="Nishizaka S."/>
            <person name="Nomoto H."/>
            <person name="Ohta F."/>
            <person name="Oishi K."/>
            <person name="Rigoutsos I."/>
            <person name="Sano M."/>
            <person name="Sasaki A."/>
            <person name="Sasakura Y."/>
            <person name="Shoguchi E."/>
            <person name="Shin-i T."/>
            <person name="Spagnuolo A."/>
            <person name="Stainier D."/>
            <person name="Suzuki M.M."/>
            <person name="Tassy O."/>
            <person name="Takatori N."/>
            <person name="Tokuoka M."/>
            <person name="Yagi K."/>
            <person name="Yoshizaki F."/>
            <person name="Wada S."/>
            <person name="Zhang C."/>
            <person name="Hyatt P.D."/>
            <person name="Larimer F."/>
            <person name="Detter C."/>
            <person name="Doggett N."/>
            <person name="Glavina T."/>
            <person name="Hawkins T."/>
            <person name="Richardson P."/>
            <person name="Lucas S."/>
            <person name="Kohara Y."/>
            <person name="Levine M."/>
            <person name="Satoh N."/>
            <person name="Rokhsar D.S."/>
        </authorList>
    </citation>
    <scope>NUCLEOTIDE SEQUENCE [LARGE SCALE GENOMIC DNA]</scope>
</reference>
<dbReference type="AlphaFoldDB" id="H2XV71"/>
<dbReference type="HOGENOM" id="CLU_2305055_0_0_1"/>
<organism evidence="1 2">
    <name type="scientific">Ciona intestinalis</name>
    <name type="common">Transparent sea squirt</name>
    <name type="synonym">Ascidia intestinalis</name>
    <dbReference type="NCBI Taxonomy" id="7719"/>
    <lineage>
        <taxon>Eukaryota</taxon>
        <taxon>Metazoa</taxon>
        <taxon>Chordata</taxon>
        <taxon>Tunicata</taxon>
        <taxon>Ascidiacea</taxon>
        <taxon>Phlebobranchia</taxon>
        <taxon>Cionidae</taxon>
        <taxon>Ciona</taxon>
    </lineage>
</organism>
<evidence type="ECO:0000313" key="2">
    <source>
        <dbReference type="Proteomes" id="UP000008144"/>
    </source>
</evidence>